<dbReference type="GO" id="GO:0016987">
    <property type="term" value="F:sigma factor activity"/>
    <property type="evidence" value="ECO:0007669"/>
    <property type="project" value="UniProtKB-KW"/>
</dbReference>
<dbReference type="Gene3D" id="1.20.120.1810">
    <property type="match status" value="1"/>
</dbReference>
<dbReference type="Pfam" id="PF04539">
    <property type="entry name" value="Sigma70_r3"/>
    <property type="match status" value="1"/>
</dbReference>
<proteinExistence type="predicted"/>
<keyword evidence="4" id="KW-0804">Transcription</keyword>
<dbReference type="PANTHER" id="PTHR30385:SF4">
    <property type="entry name" value="RNA POLYMERASE SIGMA-E FACTOR"/>
    <property type="match status" value="1"/>
</dbReference>
<dbReference type="GO" id="GO:0006352">
    <property type="term" value="P:DNA-templated transcription initiation"/>
    <property type="evidence" value="ECO:0007669"/>
    <property type="project" value="InterPro"/>
</dbReference>
<evidence type="ECO:0000259" key="6">
    <source>
        <dbReference type="Pfam" id="PF04542"/>
    </source>
</evidence>
<dbReference type="PANTHER" id="PTHR30385">
    <property type="entry name" value="SIGMA FACTOR F FLAGELLAR"/>
    <property type="match status" value="1"/>
</dbReference>
<dbReference type="Gene3D" id="1.10.10.10">
    <property type="entry name" value="Winged helix-like DNA-binding domain superfamily/Winged helix DNA-binding domain"/>
    <property type="match status" value="2"/>
</dbReference>
<dbReference type="SUPFAM" id="SSF88946">
    <property type="entry name" value="Sigma2 domain of RNA polymerase sigma factors"/>
    <property type="match status" value="1"/>
</dbReference>
<dbReference type="EMBL" id="JAPDOD010000023">
    <property type="protein sequence ID" value="MDA0163235.1"/>
    <property type="molecule type" value="Genomic_DNA"/>
</dbReference>
<dbReference type="InterPro" id="IPR007627">
    <property type="entry name" value="RNA_pol_sigma70_r2"/>
</dbReference>
<dbReference type="InterPro" id="IPR000943">
    <property type="entry name" value="RNA_pol_sigma70"/>
</dbReference>
<dbReference type="InterPro" id="IPR036388">
    <property type="entry name" value="WH-like_DNA-bd_sf"/>
</dbReference>
<accession>A0A9X3MXQ0</accession>
<comment type="caution">
    <text evidence="8">The sequence shown here is derived from an EMBL/GenBank/DDBJ whole genome shotgun (WGS) entry which is preliminary data.</text>
</comment>
<dbReference type="InterPro" id="IPR014284">
    <property type="entry name" value="RNA_pol_sigma-70_dom"/>
</dbReference>
<protein>
    <submittedName>
        <fullName evidence="8">Sigma-70 family RNA polymerase sigma factor</fullName>
    </submittedName>
</protein>
<dbReference type="NCBIfam" id="TIGR02937">
    <property type="entry name" value="sigma70-ECF"/>
    <property type="match status" value="1"/>
</dbReference>
<dbReference type="Pfam" id="PF04545">
    <property type="entry name" value="Sigma70_r4"/>
    <property type="match status" value="1"/>
</dbReference>
<dbReference type="SUPFAM" id="SSF88659">
    <property type="entry name" value="Sigma3 and sigma4 domains of RNA polymerase sigma factors"/>
    <property type="match status" value="2"/>
</dbReference>
<evidence type="ECO:0000313" key="8">
    <source>
        <dbReference type="EMBL" id="MDA0163235.1"/>
    </source>
</evidence>
<name>A0A9X3MXQ0_9ACTN</name>
<dbReference type="CDD" id="cd06171">
    <property type="entry name" value="Sigma70_r4"/>
    <property type="match status" value="1"/>
</dbReference>
<dbReference type="AlphaFoldDB" id="A0A9X3MXQ0"/>
<sequence length="253" mass="28361">MSVPSSALTWSADPARLRAERLLFERLATDPSSRAEVIDHFMPIARRLARRYQGGHEDLDDLEQIAAIGLIKAVDRFDVSRGLAFGTFAFPTVMGELKRHFRDRGWAIRLPRRLQEHVTRIDAVTTELSTELGRSPTVAEIATRSSISIEEVLEALEAASARRVASFDQPIDGAGRTVDVAIEDPGFDQAETTADLWHLMRVLGEREQLILRLRFGEDRLQSEIAEITGMSQMHVSRLIRRSLARLHILSGAN</sequence>
<dbReference type="GO" id="GO:0003677">
    <property type="term" value="F:DNA binding"/>
    <property type="evidence" value="ECO:0007669"/>
    <property type="project" value="UniProtKB-KW"/>
</dbReference>
<reference evidence="8" key="1">
    <citation type="submission" date="2022-10" db="EMBL/GenBank/DDBJ databases">
        <title>The WGS of Solirubrobacter ginsenosidimutans DSM 21036.</title>
        <authorList>
            <person name="Jiang Z."/>
        </authorList>
    </citation>
    <scope>NUCLEOTIDE SEQUENCE</scope>
    <source>
        <strain evidence="8">DSM 21036</strain>
    </source>
</reference>
<dbReference type="InterPro" id="IPR007630">
    <property type="entry name" value="RNA_pol_sigma70_r4"/>
</dbReference>
<dbReference type="InterPro" id="IPR007624">
    <property type="entry name" value="RNA_pol_sigma70_r3"/>
</dbReference>
<feature type="domain" description="RNA polymerase sigma-70 region 4" evidence="7">
    <location>
        <begin position="200"/>
        <end position="246"/>
    </location>
</feature>
<gene>
    <name evidence="8" type="ORF">OM076_23375</name>
</gene>
<evidence type="ECO:0000256" key="1">
    <source>
        <dbReference type="ARBA" id="ARBA00023015"/>
    </source>
</evidence>
<evidence type="ECO:0000259" key="5">
    <source>
        <dbReference type="Pfam" id="PF04539"/>
    </source>
</evidence>
<evidence type="ECO:0000256" key="4">
    <source>
        <dbReference type="ARBA" id="ARBA00023163"/>
    </source>
</evidence>
<dbReference type="PRINTS" id="PR00046">
    <property type="entry name" value="SIGMA70FCT"/>
</dbReference>
<keyword evidence="2" id="KW-0731">Sigma factor</keyword>
<organism evidence="8 9">
    <name type="scientific">Solirubrobacter ginsenosidimutans</name>
    <dbReference type="NCBI Taxonomy" id="490573"/>
    <lineage>
        <taxon>Bacteria</taxon>
        <taxon>Bacillati</taxon>
        <taxon>Actinomycetota</taxon>
        <taxon>Thermoleophilia</taxon>
        <taxon>Solirubrobacterales</taxon>
        <taxon>Solirubrobacteraceae</taxon>
        <taxon>Solirubrobacter</taxon>
    </lineage>
</organism>
<keyword evidence="9" id="KW-1185">Reference proteome</keyword>
<keyword evidence="3" id="KW-0238">DNA-binding</keyword>
<dbReference type="InterPro" id="IPR013324">
    <property type="entry name" value="RNA_pol_sigma_r3/r4-like"/>
</dbReference>
<feature type="domain" description="RNA polymerase sigma-70 region 3" evidence="5">
    <location>
        <begin position="116"/>
        <end position="186"/>
    </location>
</feature>
<evidence type="ECO:0000256" key="3">
    <source>
        <dbReference type="ARBA" id="ARBA00023125"/>
    </source>
</evidence>
<dbReference type="Proteomes" id="UP001149140">
    <property type="component" value="Unassembled WGS sequence"/>
</dbReference>
<dbReference type="RefSeq" id="WP_270042477.1">
    <property type="nucleotide sequence ID" value="NZ_JAPDOD010000023.1"/>
</dbReference>
<keyword evidence="1" id="KW-0805">Transcription regulation</keyword>
<evidence type="ECO:0000256" key="2">
    <source>
        <dbReference type="ARBA" id="ARBA00023082"/>
    </source>
</evidence>
<evidence type="ECO:0000313" key="9">
    <source>
        <dbReference type="Proteomes" id="UP001149140"/>
    </source>
</evidence>
<feature type="domain" description="RNA polymerase sigma-70 region 2" evidence="6">
    <location>
        <begin position="38"/>
        <end position="106"/>
    </location>
</feature>
<evidence type="ECO:0000259" key="7">
    <source>
        <dbReference type="Pfam" id="PF04545"/>
    </source>
</evidence>
<dbReference type="InterPro" id="IPR013325">
    <property type="entry name" value="RNA_pol_sigma_r2"/>
</dbReference>
<dbReference type="Pfam" id="PF04542">
    <property type="entry name" value="Sigma70_r2"/>
    <property type="match status" value="1"/>
</dbReference>